<dbReference type="AlphaFoldDB" id="A0A3S5CV31"/>
<evidence type="ECO:0000313" key="1">
    <source>
        <dbReference type="EMBL" id="VEL40701.1"/>
    </source>
</evidence>
<protein>
    <submittedName>
        <fullName evidence="1">Uncharacterized protein</fullName>
    </submittedName>
</protein>
<keyword evidence="2" id="KW-1185">Reference proteome</keyword>
<name>A0A3S5CV31_9PLAT</name>
<sequence length="100" mass="11190">MKFCRTFSCCAIKYGNLVAEMVCCKEVQRRNFAVRREATHLRRGITRNYGPGAASIRSESVMLNGKNGSYGPQRTNLFGVDSNVGLKCAAKMCDAQYWLL</sequence>
<accession>A0A3S5CV31</accession>
<comment type="caution">
    <text evidence="1">The sequence shown here is derived from an EMBL/GenBank/DDBJ whole genome shotgun (WGS) entry which is preliminary data.</text>
</comment>
<gene>
    <name evidence="1" type="ORF">PXEA_LOCUS34141</name>
</gene>
<dbReference type="EMBL" id="CAAALY010266051">
    <property type="protein sequence ID" value="VEL40701.1"/>
    <property type="molecule type" value="Genomic_DNA"/>
</dbReference>
<reference evidence="1" key="1">
    <citation type="submission" date="2018-11" db="EMBL/GenBank/DDBJ databases">
        <authorList>
            <consortium name="Pathogen Informatics"/>
        </authorList>
    </citation>
    <scope>NUCLEOTIDE SEQUENCE</scope>
</reference>
<evidence type="ECO:0000313" key="2">
    <source>
        <dbReference type="Proteomes" id="UP000784294"/>
    </source>
</evidence>
<dbReference type="Proteomes" id="UP000784294">
    <property type="component" value="Unassembled WGS sequence"/>
</dbReference>
<organism evidence="1 2">
    <name type="scientific">Protopolystoma xenopodis</name>
    <dbReference type="NCBI Taxonomy" id="117903"/>
    <lineage>
        <taxon>Eukaryota</taxon>
        <taxon>Metazoa</taxon>
        <taxon>Spiralia</taxon>
        <taxon>Lophotrochozoa</taxon>
        <taxon>Platyhelminthes</taxon>
        <taxon>Monogenea</taxon>
        <taxon>Polyopisthocotylea</taxon>
        <taxon>Polystomatidea</taxon>
        <taxon>Polystomatidae</taxon>
        <taxon>Protopolystoma</taxon>
    </lineage>
</organism>
<proteinExistence type="predicted"/>